<dbReference type="AlphaFoldDB" id="A0AAV5TZB5"/>
<accession>A0AAV5TZB5</accession>
<evidence type="ECO:0000313" key="2">
    <source>
        <dbReference type="EMBL" id="GMS99940.1"/>
    </source>
</evidence>
<evidence type="ECO:0000256" key="1">
    <source>
        <dbReference type="ARBA" id="ARBA00023157"/>
    </source>
</evidence>
<dbReference type="EMBL" id="BTSX01000005">
    <property type="protein sequence ID" value="GMS99940.1"/>
    <property type="molecule type" value="Genomic_DNA"/>
</dbReference>
<dbReference type="PANTHER" id="PTHR22991">
    <property type="entry name" value="PROTEIN CBG13490"/>
    <property type="match status" value="1"/>
</dbReference>
<protein>
    <recommendedName>
        <fullName evidence="4">Receptor ligand binding region domain-containing protein</fullName>
    </recommendedName>
</protein>
<organism evidence="2 3">
    <name type="scientific">Pristionchus entomophagus</name>
    <dbReference type="NCBI Taxonomy" id="358040"/>
    <lineage>
        <taxon>Eukaryota</taxon>
        <taxon>Metazoa</taxon>
        <taxon>Ecdysozoa</taxon>
        <taxon>Nematoda</taxon>
        <taxon>Chromadorea</taxon>
        <taxon>Rhabditida</taxon>
        <taxon>Rhabditina</taxon>
        <taxon>Diplogasteromorpha</taxon>
        <taxon>Diplogasteroidea</taxon>
        <taxon>Neodiplogasteridae</taxon>
        <taxon>Pristionchus</taxon>
    </lineage>
</organism>
<feature type="non-terminal residue" evidence="2">
    <location>
        <position position="1"/>
    </location>
</feature>
<dbReference type="InterPro" id="IPR050976">
    <property type="entry name" value="Snaclec"/>
</dbReference>
<keyword evidence="1" id="KW-1015">Disulfide bond</keyword>
<feature type="non-terminal residue" evidence="2">
    <location>
        <position position="85"/>
    </location>
</feature>
<evidence type="ECO:0008006" key="4">
    <source>
        <dbReference type="Google" id="ProtNLM"/>
    </source>
</evidence>
<keyword evidence="3" id="KW-1185">Reference proteome</keyword>
<proteinExistence type="predicted"/>
<name>A0AAV5TZB5_9BILA</name>
<gene>
    <name evidence="2" type="ORF">PENTCL1PPCAC_22115</name>
</gene>
<comment type="caution">
    <text evidence="2">The sequence shown here is derived from an EMBL/GenBank/DDBJ whole genome shotgun (WGS) entry which is preliminary data.</text>
</comment>
<sequence>AFFAALHLVRSDSFSSCPNGFDLVRDGECRGRVTNLLTTFGQAISQVIDMCGSIQAQPVTIHNEEHQAYWKVRAPDSNSNYLILG</sequence>
<evidence type="ECO:0000313" key="3">
    <source>
        <dbReference type="Proteomes" id="UP001432027"/>
    </source>
</evidence>
<dbReference type="PANTHER" id="PTHR22991:SF40">
    <property type="entry name" value="PROTEIN CBG13490"/>
    <property type="match status" value="1"/>
</dbReference>
<reference evidence="2" key="1">
    <citation type="submission" date="2023-10" db="EMBL/GenBank/DDBJ databases">
        <title>Genome assembly of Pristionchus species.</title>
        <authorList>
            <person name="Yoshida K."/>
            <person name="Sommer R.J."/>
        </authorList>
    </citation>
    <scope>NUCLEOTIDE SEQUENCE</scope>
    <source>
        <strain evidence="2">RS0144</strain>
    </source>
</reference>
<dbReference type="Proteomes" id="UP001432027">
    <property type="component" value="Unassembled WGS sequence"/>
</dbReference>